<proteinExistence type="predicted"/>
<dbReference type="InterPro" id="IPR011990">
    <property type="entry name" value="TPR-like_helical_dom_sf"/>
</dbReference>
<feature type="domain" description="PROP1-like PPR" evidence="4">
    <location>
        <begin position="466"/>
        <end position="636"/>
    </location>
</feature>
<sequence length="1086" mass="119812">MEITSTFISTTRSSKYLTLTSYSPVILPASTLRSIRYDFLGCCHSLRPPPHLRTRAGKRNSRRSSIRSPRLVVKASIDSGLILVVVAVTAFSAIAFAYYQQTFRKRKISDEVAASPATLHGGKVSVENRRESQHLEAEDIHVGINGGFKKEEETANKSESHQIQETVVMEYEAEESQFAVASVSTIANEHSFVDESFSSSMSNGSVALESATLVAKTPEKEVENSEEQKGMEYDFSQAVVGIHSIASPHVVDDTRALEYEYNGLLQKPIEYSIFTETKREEIHTFYGSNHSSAKSSRLTSIKAVSSTVTSSATETLLLDLKNNGIVDTRFSGHTSGQATGVEEEKLVTHGNGNGGLTHTKKDVIRDWKFADDGKHVVHQTDESMPQFPAQLLNSNGRSPETSDAYYRLLRDGRLKDCISLLEDWEKKDLLDMDKIYHASFFKICKKQRAVKEAFRFTKLIPNPTLSTFNMLMSVCASSQDIEGARGVLHLVQENGMMADCKLYTTLISSCAKSGKVDAMFEVFHQMTNSGVEPNLHTFGALIDGCARAGQVAKAFGAYGILRSKNVKPDRVVFNALISACGQSGAVDRAFDVLAEMKAETHPIDPDHITIGALMKACFNAGQVERAKEVYKMIHKYGIKGTPEVYTIAVNSCSKSGDWDFACSIYNDMKEKGVTPDEVFFSALIDVAGHAKMLDEAFGILQDAKSQGIRLGTISYSSLMGACCNAKNWKKALELYEKIRSIRLRPTVSTMNALITALCEGGQLPMAMEFLNEIKTLGLTPNTITYSMLMLASERKDDFEVSFKLLSRAKEDGISPNFIMCRCLTSLCKRRFEKACAAGEPVVSFKSGRPQIENKWTSMALMVYRETILGGTVPTTEVVSQVLGCLQLPNDAALRDRLVSNLGINISSQKQHNIIPLVDGFGEYDPRAFSLLEEATSLGVLPSVSFNKIPISFDTTELPKNVAEVYLLTIFKGLKHRIAAGAKIPHVNLNITMEEKEITTPGGEKTIDLAGRVGLDIAALLRRLGIPYHRKDSKLRINGVSLKNWFQPKLDSPFSRKPGDIRSSQVPLGNQITRQQRSIRLGNLSLD</sequence>
<keyword evidence="1" id="KW-0677">Repeat</keyword>
<feature type="transmembrane region" description="Helical" evidence="3">
    <location>
        <begin position="71"/>
        <end position="99"/>
    </location>
</feature>
<accession>A0A565C9Q5</accession>
<protein>
    <recommendedName>
        <fullName evidence="4">PROP1-like PPR domain-containing protein</fullName>
    </recommendedName>
</protein>
<keyword evidence="3" id="KW-0472">Membrane</keyword>
<dbReference type="OrthoDB" id="185373at2759"/>
<dbReference type="InterPro" id="IPR053303">
    <property type="entry name" value="Chloroplast_PPR"/>
</dbReference>
<dbReference type="PANTHER" id="PTHR47935:SF1">
    <property type="entry name" value="PENTATRICOPEPTIDE REPEAT-CONTAINING PROTEIN MRL1, CHLOROPLASTIC"/>
    <property type="match status" value="1"/>
</dbReference>
<feature type="repeat" description="PPR" evidence="2">
    <location>
        <begin position="606"/>
        <end position="640"/>
    </location>
</feature>
<dbReference type="FunFam" id="1.25.40.10:FF:000542">
    <property type="entry name" value="Pentatricopeptide repeat-containing protein MRL1, chloroplastic isoform X1"/>
    <property type="match status" value="1"/>
</dbReference>
<dbReference type="EMBL" id="CABITT030000007">
    <property type="protein sequence ID" value="VVB10310.1"/>
    <property type="molecule type" value="Genomic_DNA"/>
</dbReference>
<evidence type="ECO:0000256" key="1">
    <source>
        <dbReference type="ARBA" id="ARBA00022737"/>
    </source>
</evidence>
<feature type="repeat" description="PPR" evidence="2">
    <location>
        <begin position="534"/>
        <end position="568"/>
    </location>
</feature>
<keyword evidence="3" id="KW-1133">Transmembrane helix</keyword>
<dbReference type="Gene3D" id="1.25.40.10">
    <property type="entry name" value="Tetratricopeptide repeat domain"/>
    <property type="match status" value="3"/>
</dbReference>
<dbReference type="InterPro" id="IPR033443">
    <property type="entry name" value="PROP1-like_PPR_dom"/>
</dbReference>
<gene>
    <name evidence="5" type="ORF">ANE_LOCUS20754</name>
</gene>
<dbReference type="InterPro" id="IPR002885">
    <property type="entry name" value="PPR_rpt"/>
</dbReference>
<organism evidence="5 6">
    <name type="scientific">Arabis nemorensis</name>
    <dbReference type="NCBI Taxonomy" id="586526"/>
    <lineage>
        <taxon>Eukaryota</taxon>
        <taxon>Viridiplantae</taxon>
        <taxon>Streptophyta</taxon>
        <taxon>Embryophyta</taxon>
        <taxon>Tracheophyta</taxon>
        <taxon>Spermatophyta</taxon>
        <taxon>Magnoliopsida</taxon>
        <taxon>eudicotyledons</taxon>
        <taxon>Gunneridae</taxon>
        <taxon>Pentapetalae</taxon>
        <taxon>rosids</taxon>
        <taxon>malvids</taxon>
        <taxon>Brassicales</taxon>
        <taxon>Brassicaceae</taxon>
        <taxon>Arabideae</taxon>
        <taxon>Arabis</taxon>
    </lineage>
</organism>
<evidence type="ECO:0000259" key="4">
    <source>
        <dbReference type="Pfam" id="PF17177"/>
    </source>
</evidence>
<dbReference type="Pfam" id="PF17177">
    <property type="entry name" value="PPR_long"/>
    <property type="match status" value="2"/>
</dbReference>
<evidence type="ECO:0000313" key="5">
    <source>
        <dbReference type="EMBL" id="VVB10310.1"/>
    </source>
</evidence>
<dbReference type="AlphaFoldDB" id="A0A565C9Q5"/>
<dbReference type="NCBIfam" id="TIGR00756">
    <property type="entry name" value="PPR"/>
    <property type="match status" value="8"/>
</dbReference>
<keyword evidence="3" id="KW-0812">Transmembrane</keyword>
<dbReference type="PANTHER" id="PTHR47935">
    <property type="entry name" value="PENTATRICOPEPTIDE REPEAT-CONTAINING PROTEIN MRL1, CHLOROPLASTIC"/>
    <property type="match status" value="1"/>
</dbReference>
<dbReference type="Proteomes" id="UP000489600">
    <property type="component" value="Unassembled WGS sequence"/>
</dbReference>
<evidence type="ECO:0000256" key="2">
    <source>
        <dbReference type="PROSITE-ProRule" id="PRU00708"/>
    </source>
</evidence>
<dbReference type="FunFam" id="1.25.40.10:FF:002179">
    <property type="entry name" value="Pentatricopeptide repeat-containing protein MRL1, chloroplastic"/>
    <property type="match status" value="1"/>
</dbReference>
<comment type="caution">
    <text evidence="5">The sequence shown here is derived from an EMBL/GenBank/DDBJ whole genome shotgun (WGS) entry which is preliminary data.</text>
</comment>
<feature type="domain" description="PROP1-like PPR" evidence="4">
    <location>
        <begin position="644"/>
        <end position="808"/>
    </location>
</feature>
<feature type="repeat" description="PPR" evidence="2">
    <location>
        <begin position="641"/>
        <end position="675"/>
    </location>
</feature>
<name>A0A565C9Q5_9BRAS</name>
<feature type="repeat" description="PPR" evidence="2">
    <location>
        <begin position="711"/>
        <end position="745"/>
    </location>
</feature>
<feature type="repeat" description="PPR" evidence="2">
    <location>
        <begin position="746"/>
        <end position="780"/>
    </location>
</feature>
<dbReference type="FunFam" id="1.25.40.10:FF:000678">
    <property type="entry name" value="Pentatricopeptide repeat-containing protein MRL1 chloroplastic"/>
    <property type="match status" value="1"/>
</dbReference>
<feature type="repeat" description="PPR" evidence="2">
    <location>
        <begin position="781"/>
        <end position="815"/>
    </location>
</feature>
<reference evidence="5" key="1">
    <citation type="submission" date="2019-07" db="EMBL/GenBank/DDBJ databases">
        <authorList>
            <person name="Dittberner H."/>
        </authorList>
    </citation>
    <scope>NUCLEOTIDE SEQUENCE [LARGE SCALE GENOMIC DNA]</scope>
</reference>
<keyword evidence="6" id="KW-1185">Reference proteome</keyword>
<evidence type="ECO:0000313" key="6">
    <source>
        <dbReference type="Proteomes" id="UP000489600"/>
    </source>
</evidence>
<evidence type="ECO:0000256" key="3">
    <source>
        <dbReference type="SAM" id="Phobius"/>
    </source>
</evidence>
<feature type="repeat" description="PPR" evidence="2">
    <location>
        <begin position="499"/>
        <end position="533"/>
    </location>
</feature>
<feature type="repeat" description="PPR" evidence="2">
    <location>
        <begin position="569"/>
        <end position="603"/>
    </location>
</feature>
<dbReference type="PROSITE" id="PS51375">
    <property type="entry name" value="PPR"/>
    <property type="match status" value="8"/>
</dbReference>